<dbReference type="InterPro" id="IPR029063">
    <property type="entry name" value="SAM-dependent_MTases_sf"/>
</dbReference>
<name>A0A1V6LZZ5_9BACT</name>
<dbReference type="Gene3D" id="3.40.50.150">
    <property type="entry name" value="Vaccinia Virus protein VP39"/>
    <property type="match status" value="1"/>
</dbReference>
<evidence type="ECO:0000313" key="3">
    <source>
        <dbReference type="Proteomes" id="UP000242219"/>
    </source>
</evidence>
<dbReference type="SUPFAM" id="SSF53335">
    <property type="entry name" value="S-adenosyl-L-methionine-dependent methyltransferases"/>
    <property type="match status" value="1"/>
</dbReference>
<dbReference type="InterPro" id="IPR050508">
    <property type="entry name" value="Methyltransf_Superfamily"/>
</dbReference>
<dbReference type="CDD" id="cd02440">
    <property type="entry name" value="AdoMet_MTases"/>
    <property type="match status" value="1"/>
</dbReference>
<dbReference type="InterPro" id="IPR013216">
    <property type="entry name" value="Methyltransf_11"/>
</dbReference>
<gene>
    <name evidence="2" type="ORF">BIY37_06915</name>
</gene>
<accession>A0A1V6LZZ5</accession>
<sequence>MFDLLTDKYDAWYDSNEGRLIYESELECIRPLVEDLPGPILEIGAGTGRFAMHYPGAVGIDPSLNALKVAKKRGVVTVCGCGEHLPFKDESFGSIFIIVTVCFVDKPWEVLREARGVLKKEGSIIIGLIPKDSPWGMFYGEKKKSGHPFYSSARFYTVKDVENMLQIAGLKISRIRSTLLQRPDEQRKVEESVEGYINGAGFICIEAKPVPCEGIF</sequence>
<dbReference type="PANTHER" id="PTHR42912">
    <property type="entry name" value="METHYLTRANSFERASE"/>
    <property type="match status" value="1"/>
</dbReference>
<dbReference type="AlphaFoldDB" id="A0A1V6LZZ5"/>
<dbReference type="PANTHER" id="PTHR42912:SF80">
    <property type="entry name" value="METHYLTRANSFERASE DOMAIN-CONTAINING PROTEIN"/>
    <property type="match status" value="1"/>
</dbReference>
<protein>
    <recommendedName>
        <fullName evidence="1">Methyltransferase type 11 domain-containing protein</fullName>
    </recommendedName>
</protein>
<dbReference type="EMBL" id="MJUW02000076">
    <property type="protein sequence ID" value="OQD45734.1"/>
    <property type="molecule type" value="Genomic_DNA"/>
</dbReference>
<evidence type="ECO:0000313" key="2">
    <source>
        <dbReference type="EMBL" id="OQD45734.1"/>
    </source>
</evidence>
<keyword evidence="3" id="KW-1185">Reference proteome</keyword>
<evidence type="ECO:0000259" key="1">
    <source>
        <dbReference type="Pfam" id="PF08241"/>
    </source>
</evidence>
<dbReference type="Pfam" id="PF08241">
    <property type="entry name" value="Methyltransf_11"/>
    <property type="match status" value="1"/>
</dbReference>
<organism evidence="2 3">
    <name type="scientific">Candidatus Brocadia sapporoensis</name>
    <dbReference type="NCBI Taxonomy" id="392547"/>
    <lineage>
        <taxon>Bacteria</taxon>
        <taxon>Pseudomonadati</taxon>
        <taxon>Planctomycetota</taxon>
        <taxon>Candidatus Brocadiia</taxon>
        <taxon>Candidatus Brocadiales</taxon>
        <taxon>Candidatus Brocadiaceae</taxon>
        <taxon>Candidatus Brocadia</taxon>
    </lineage>
</organism>
<proteinExistence type="predicted"/>
<dbReference type="GO" id="GO:0008757">
    <property type="term" value="F:S-adenosylmethionine-dependent methyltransferase activity"/>
    <property type="evidence" value="ECO:0007669"/>
    <property type="project" value="InterPro"/>
</dbReference>
<comment type="caution">
    <text evidence="2">The sequence shown here is derived from an EMBL/GenBank/DDBJ whole genome shotgun (WGS) entry which is preliminary data.</text>
</comment>
<dbReference type="Proteomes" id="UP000242219">
    <property type="component" value="Unassembled WGS sequence"/>
</dbReference>
<reference evidence="2 3" key="1">
    <citation type="journal article" date="2016" name="Genome Announc.">
        <title>Draft Genome Sequence of the Anaerobic Ammonium-Oxidizing Bacterium 'Candidatus Brocadia sp. 40'.</title>
        <authorList>
            <person name="Ali M."/>
            <person name="Haroon M.F."/>
            <person name="Narita Y."/>
            <person name="Zhang L."/>
            <person name="Rangel Shaw D."/>
            <person name="Okabe S."/>
            <person name="Saikaly P.E."/>
        </authorList>
    </citation>
    <scope>NUCLEOTIDE SEQUENCE [LARGE SCALE GENOMIC DNA]</scope>
    <source>
        <strain evidence="2 3">40</strain>
    </source>
</reference>
<feature type="domain" description="Methyltransferase type 11" evidence="1">
    <location>
        <begin position="41"/>
        <end position="126"/>
    </location>
</feature>